<name>A0A4Y8S492_9SPHI</name>
<dbReference type="Proteomes" id="UP000297540">
    <property type="component" value="Unassembled WGS sequence"/>
</dbReference>
<reference evidence="1 2" key="1">
    <citation type="journal article" date="2017" name="Int. J. Syst. Evol. Microbiol.">
        <title>Mucilaginibacterpsychrotolerans sp. nov., isolated from peatlands.</title>
        <authorList>
            <person name="Deng Y."/>
            <person name="Shen L."/>
            <person name="Xu B."/>
            <person name="Liu Y."/>
            <person name="Gu Z."/>
            <person name="Liu H."/>
            <person name="Zhou Y."/>
        </authorList>
    </citation>
    <scope>NUCLEOTIDE SEQUENCE [LARGE SCALE GENOMIC DNA]</scope>
    <source>
        <strain evidence="1 2">NH7-4</strain>
    </source>
</reference>
<dbReference type="AlphaFoldDB" id="A0A4Y8S492"/>
<dbReference type="OrthoDB" id="798200at2"/>
<proteinExistence type="predicted"/>
<sequence>MNKQMSKYAVIPCMTPHIATATFDDRDHAKDAYEYLLGNEFLEGDIEFVPAAYGPQVVMNINTENERLAQEAVDVLRNYGGVDISWYEVGAGML</sequence>
<evidence type="ECO:0000313" key="2">
    <source>
        <dbReference type="Proteomes" id="UP000297540"/>
    </source>
</evidence>
<protein>
    <recommendedName>
        <fullName evidence="3">DUF2007 domain-containing protein</fullName>
    </recommendedName>
</protein>
<keyword evidence="2" id="KW-1185">Reference proteome</keyword>
<organism evidence="1 2">
    <name type="scientific">Mucilaginibacter psychrotolerans</name>
    <dbReference type="NCBI Taxonomy" id="1524096"/>
    <lineage>
        <taxon>Bacteria</taxon>
        <taxon>Pseudomonadati</taxon>
        <taxon>Bacteroidota</taxon>
        <taxon>Sphingobacteriia</taxon>
        <taxon>Sphingobacteriales</taxon>
        <taxon>Sphingobacteriaceae</taxon>
        <taxon>Mucilaginibacter</taxon>
    </lineage>
</organism>
<comment type="caution">
    <text evidence="1">The sequence shown here is derived from an EMBL/GenBank/DDBJ whole genome shotgun (WGS) entry which is preliminary data.</text>
</comment>
<evidence type="ECO:0008006" key="3">
    <source>
        <dbReference type="Google" id="ProtNLM"/>
    </source>
</evidence>
<gene>
    <name evidence="1" type="ORF">E2R66_26825</name>
</gene>
<dbReference type="RefSeq" id="WP_134737969.1">
    <property type="nucleotide sequence ID" value="NZ_SOZE01000051.1"/>
</dbReference>
<dbReference type="EMBL" id="SOZE01000051">
    <property type="protein sequence ID" value="TFF33234.1"/>
    <property type="molecule type" value="Genomic_DNA"/>
</dbReference>
<accession>A0A4Y8S492</accession>
<evidence type="ECO:0000313" key="1">
    <source>
        <dbReference type="EMBL" id="TFF33234.1"/>
    </source>
</evidence>